<proteinExistence type="predicted"/>
<gene>
    <name evidence="1" type="ORF">SAMN04488541_102112</name>
</gene>
<organism evidence="1 2">
    <name type="scientific">Thermoflexibacter ruber</name>
    <dbReference type="NCBI Taxonomy" id="1003"/>
    <lineage>
        <taxon>Bacteria</taxon>
        <taxon>Pseudomonadati</taxon>
        <taxon>Bacteroidota</taxon>
        <taxon>Cytophagia</taxon>
        <taxon>Cytophagales</taxon>
        <taxon>Thermoflexibacteraceae</taxon>
        <taxon>Thermoflexibacter</taxon>
    </lineage>
</organism>
<keyword evidence="2" id="KW-1185">Reference proteome</keyword>
<reference evidence="1 2" key="1">
    <citation type="submission" date="2016-10" db="EMBL/GenBank/DDBJ databases">
        <authorList>
            <person name="de Groot N.N."/>
        </authorList>
    </citation>
    <scope>NUCLEOTIDE SEQUENCE [LARGE SCALE GENOMIC DNA]</scope>
    <source>
        <strain>GEY</strain>
        <strain evidence="2">DSM 9560</strain>
    </source>
</reference>
<dbReference type="Proteomes" id="UP000199513">
    <property type="component" value="Unassembled WGS sequence"/>
</dbReference>
<dbReference type="RefSeq" id="WP_091545751.1">
    <property type="nucleotide sequence ID" value="NZ_FONY01000021.1"/>
</dbReference>
<accession>A0A1I2GZY7</accession>
<dbReference type="STRING" id="1003.SAMN04488541_102112"/>
<evidence type="ECO:0000313" key="2">
    <source>
        <dbReference type="Proteomes" id="UP000199513"/>
    </source>
</evidence>
<dbReference type="AlphaFoldDB" id="A0A1I2GZY7"/>
<dbReference type="EMBL" id="FONY01000021">
    <property type="protein sequence ID" value="SFF22972.1"/>
    <property type="molecule type" value="Genomic_DNA"/>
</dbReference>
<sequence length="83" mass="9754">MYLAQIQIKKIIDALKNGQTFARRGRVGFGLAYADNLFEFIEFDEAMSYSQVYSEEDFMVFLQKLNISQDDWRFLLEDLGIDL</sequence>
<name>A0A1I2GZY7_9BACT</name>
<evidence type="ECO:0000313" key="1">
    <source>
        <dbReference type="EMBL" id="SFF22972.1"/>
    </source>
</evidence>
<protein>
    <submittedName>
        <fullName evidence="1">Uncharacterized protein</fullName>
    </submittedName>
</protein>